<feature type="domain" description="UDP-N-acetylglucosamine 2-epimerase" evidence="6">
    <location>
        <begin position="37"/>
        <end position="380"/>
    </location>
</feature>
<keyword evidence="8" id="KW-1185">Reference proteome</keyword>
<dbReference type="EMBL" id="CAUM01000121">
    <property type="protein sequence ID" value="CCV07352.1"/>
    <property type="molecule type" value="Genomic_DNA"/>
</dbReference>
<dbReference type="GO" id="GO:0008761">
    <property type="term" value="F:UDP-N-acetylglucosamine 2-epimerase activity"/>
    <property type="evidence" value="ECO:0007669"/>
    <property type="project" value="UniProtKB-EC"/>
</dbReference>
<dbReference type="NCBIfam" id="TIGR00236">
    <property type="entry name" value="wecB"/>
    <property type="match status" value="1"/>
</dbReference>
<dbReference type="PANTHER" id="PTHR43174">
    <property type="entry name" value="UDP-N-ACETYLGLUCOSAMINE 2-EPIMERASE"/>
    <property type="match status" value="1"/>
</dbReference>
<evidence type="ECO:0000256" key="4">
    <source>
        <dbReference type="ARBA" id="ARBA00038858"/>
    </source>
</evidence>
<comment type="similarity">
    <text evidence="3 5">Belongs to the UDP-N-acetylglucosamine 2-epimerase family.</text>
</comment>
<reference evidence="7 8" key="1">
    <citation type="submission" date="2013-02" db="EMBL/GenBank/DDBJ databases">
        <authorList>
            <person name="Genoscope - CEA"/>
        </authorList>
    </citation>
    <scope>NUCLEOTIDE SEQUENCE [LARGE SCALE GENOMIC DNA]</scope>
    <source>
        <strain evidence="7 8">STM 2683</strain>
    </source>
</reference>
<sequence>MNVLSHPKLPSRQKLLIVFGTRPEALKCFPVVRAALAHPGFVTETCITAQHREMVDQVIELTGLPVHHDLNIMQPGQTLFDVTSRVLLGMAEVLEKAKPDIVLVQGDTTTAMTAALAAFYKRIPVAHVEAGLRSHDINSPFPEELNRKIAGNIATWHFAPTVQARDNLIAEGKAEDTIFVTGNTVIDTLLHFSGAIDADRLMSAELAARFPFLDPAKRMILVTGHRRENFDGGIHRICTALKGLAVRGDVQIVYPVHPNPNVRSVVNAELEGVPNIHLVDPQDYLPFLYLQKHSYLVLTDSGGVQEEAPSLGKPVLVMRENTERPEGIVAGTARLVGTDIEKILSNANSLLDDQAAYRGMAERHNPYGDGRAGNRIVEELLHHG</sequence>
<evidence type="ECO:0000313" key="7">
    <source>
        <dbReference type="EMBL" id="CCV07352.1"/>
    </source>
</evidence>
<dbReference type="Gene3D" id="3.40.50.2000">
    <property type="entry name" value="Glycogen Phosphorylase B"/>
    <property type="match status" value="2"/>
</dbReference>
<keyword evidence="1 5" id="KW-0413">Isomerase</keyword>
<dbReference type="CDD" id="cd03786">
    <property type="entry name" value="GTB_UDP-GlcNAc_2-Epimerase"/>
    <property type="match status" value="1"/>
</dbReference>
<evidence type="ECO:0000313" key="8">
    <source>
        <dbReference type="Proteomes" id="UP000012062"/>
    </source>
</evidence>
<dbReference type="InterPro" id="IPR003331">
    <property type="entry name" value="UDP_GlcNAc_Epimerase_2_dom"/>
</dbReference>
<dbReference type="PANTHER" id="PTHR43174:SF2">
    <property type="entry name" value="UDP-N-ACETYLGLUCOSAMINE 2-EPIMERASE"/>
    <property type="match status" value="1"/>
</dbReference>
<dbReference type="Proteomes" id="UP000012062">
    <property type="component" value="Unassembled WGS sequence"/>
</dbReference>
<dbReference type="Pfam" id="PF02350">
    <property type="entry name" value="Epimerase_2"/>
    <property type="match status" value="1"/>
</dbReference>
<evidence type="ECO:0000256" key="2">
    <source>
        <dbReference type="ARBA" id="ARBA00036080"/>
    </source>
</evidence>
<comment type="catalytic activity">
    <reaction evidence="2">
        <text>UDP-N-acetyl-alpha-D-glucosamine = UDP-N-acetyl-alpha-D-mannosamine</text>
        <dbReference type="Rhea" id="RHEA:17213"/>
        <dbReference type="ChEBI" id="CHEBI:57705"/>
        <dbReference type="ChEBI" id="CHEBI:68623"/>
        <dbReference type="EC" id="5.1.3.14"/>
    </reaction>
</comment>
<evidence type="ECO:0000256" key="1">
    <source>
        <dbReference type="ARBA" id="ARBA00023235"/>
    </source>
</evidence>
<dbReference type="RefSeq" id="WP_008876240.1">
    <property type="nucleotide sequence ID" value="NZ_CAUM01000121.1"/>
</dbReference>
<name>M5ESZ1_9HYPH</name>
<dbReference type="InterPro" id="IPR029767">
    <property type="entry name" value="WecB-like"/>
</dbReference>
<dbReference type="EC" id="5.1.3.14" evidence="4"/>
<evidence type="ECO:0000259" key="6">
    <source>
        <dbReference type="Pfam" id="PF02350"/>
    </source>
</evidence>
<accession>M5ESZ1</accession>
<evidence type="ECO:0000256" key="3">
    <source>
        <dbReference type="ARBA" id="ARBA00038209"/>
    </source>
</evidence>
<dbReference type="STRING" id="1297569.MESS2_530026"/>
<dbReference type="eggNOG" id="COG0381">
    <property type="taxonomic scope" value="Bacteria"/>
</dbReference>
<organism evidence="7 8">
    <name type="scientific">Mesorhizobium metallidurans STM 2683</name>
    <dbReference type="NCBI Taxonomy" id="1297569"/>
    <lineage>
        <taxon>Bacteria</taxon>
        <taxon>Pseudomonadati</taxon>
        <taxon>Pseudomonadota</taxon>
        <taxon>Alphaproteobacteria</taxon>
        <taxon>Hyphomicrobiales</taxon>
        <taxon>Phyllobacteriaceae</taxon>
        <taxon>Mesorhizobium</taxon>
    </lineage>
</organism>
<protein>
    <recommendedName>
        <fullName evidence="4">UDP-N-acetylglucosamine 2-epimerase (non-hydrolyzing)</fullName>
        <ecNumber evidence="4">5.1.3.14</ecNumber>
    </recommendedName>
</protein>
<evidence type="ECO:0000256" key="5">
    <source>
        <dbReference type="RuleBase" id="RU003513"/>
    </source>
</evidence>
<dbReference type="OrthoDB" id="9803238at2"/>
<dbReference type="SUPFAM" id="SSF53756">
    <property type="entry name" value="UDP-Glycosyltransferase/glycogen phosphorylase"/>
    <property type="match status" value="1"/>
</dbReference>
<comment type="caution">
    <text evidence="7">The sequence shown here is derived from an EMBL/GenBank/DDBJ whole genome shotgun (WGS) entry which is preliminary data.</text>
</comment>
<gene>
    <name evidence="7" type="primary">rffE</name>
    <name evidence="7" type="ORF">MESS2_530026</name>
</gene>
<dbReference type="AlphaFoldDB" id="M5ESZ1"/>
<proteinExistence type="inferred from homology"/>